<keyword evidence="1" id="KW-0233">DNA recombination</keyword>
<reference evidence="3 4" key="1">
    <citation type="submission" date="2023-11" db="EMBL/GenBank/DDBJ databases">
        <authorList>
            <person name="Hedman E."/>
            <person name="Englund M."/>
            <person name="Stromberg M."/>
            <person name="Nyberg Akerstrom W."/>
            <person name="Nylinder S."/>
            <person name="Jareborg N."/>
            <person name="Kallberg Y."/>
            <person name="Kronander E."/>
        </authorList>
    </citation>
    <scope>NUCLEOTIDE SEQUENCE [LARGE SCALE GENOMIC DNA]</scope>
</reference>
<evidence type="ECO:0000256" key="1">
    <source>
        <dbReference type="RuleBase" id="RU363044"/>
    </source>
</evidence>
<keyword evidence="1" id="KW-0378">Hydrolase</keyword>
<dbReference type="PANTHER" id="PTHR47642">
    <property type="entry name" value="ATP-DEPENDENT DNA HELICASE"/>
    <property type="match status" value="1"/>
</dbReference>
<dbReference type="Gene3D" id="3.40.50.300">
    <property type="entry name" value="P-loop containing nucleotide triphosphate hydrolases"/>
    <property type="match status" value="1"/>
</dbReference>
<evidence type="ECO:0000259" key="2">
    <source>
        <dbReference type="Pfam" id="PF05970"/>
    </source>
</evidence>
<proteinExistence type="inferred from homology"/>
<name>A0AAV1KSD0_9NEOP</name>
<dbReference type="InterPro" id="IPR027417">
    <property type="entry name" value="P-loop_NTPase"/>
</dbReference>
<dbReference type="InterPro" id="IPR051055">
    <property type="entry name" value="PIF1_helicase"/>
</dbReference>
<dbReference type="GO" id="GO:0006310">
    <property type="term" value="P:DNA recombination"/>
    <property type="evidence" value="ECO:0007669"/>
    <property type="project" value="UniProtKB-KW"/>
</dbReference>
<dbReference type="InterPro" id="IPR010285">
    <property type="entry name" value="DNA_helicase_pif1-like_DEAD"/>
</dbReference>
<dbReference type="AlphaFoldDB" id="A0AAV1KSD0"/>
<comment type="cofactor">
    <cofactor evidence="1">
        <name>Mg(2+)</name>
        <dbReference type="ChEBI" id="CHEBI:18420"/>
    </cofactor>
</comment>
<accession>A0AAV1KSD0</accession>
<keyword evidence="1" id="KW-0227">DNA damage</keyword>
<dbReference type="GO" id="GO:0006281">
    <property type="term" value="P:DNA repair"/>
    <property type="evidence" value="ECO:0007669"/>
    <property type="project" value="UniProtKB-KW"/>
</dbReference>
<comment type="caution">
    <text evidence="3">The sequence shown here is derived from an EMBL/GenBank/DDBJ whole genome shotgun (WGS) entry which is preliminary data.</text>
</comment>
<dbReference type="GO" id="GO:0000723">
    <property type="term" value="P:telomere maintenance"/>
    <property type="evidence" value="ECO:0007669"/>
    <property type="project" value="InterPro"/>
</dbReference>
<dbReference type="SUPFAM" id="SSF52540">
    <property type="entry name" value="P-loop containing nucleoside triphosphate hydrolases"/>
    <property type="match status" value="1"/>
</dbReference>
<dbReference type="GO" id="GO:0043139">
    <property type="term" value="F:5'-3' DNA helicase activity"/>
    <property type="evidence" value="ECO:0007669"/>
    <property type="project" value="UniProtKB-EC"/>
</dbReference>
<keyword evidence="1" id="KW-0347">Helicase</keyword>
<feature type="domain" description="DNA helicase Pif1-like DEAD-box helicase" evidence="2">
    <location>
        <begin position="5"/>
        <end position="61"/>
    </location>
</feature>
<gene>
    <name evidence="3" type="ORF">PARMNEM_LOCUS5931</name>
</gene>
<sequence>MFVGVKAVFIDEISMLSSAILQQINYRLQQITGIYDKPFGDIHVILCGDFRQLPPQSDRANGGHVAFLTSTGFRGRPPTPCGADLRYAKLVFPP</sequence>
<keyword evidence="1" id="KW-0067">ATP-binding</keyword>
<keyword evidence="1" id="KW-0234">DNA repair</keyword>
<dbReference type="EC" id="5.6.2.3" evidence="1"/>
<dbReference type="Pfam" id="PF05970">
    <property type="entry name" value="PIF1"/>
    <property type="match status" value="1"/>
</dbReference>
<dbReference type="Proteomes" id="UP001314205">
    <property type="component" value="Unassembled WGS sequence"/>
</dbReference>
<organism evidence="3 4">
    <name type="scientific">Parnassius mnemosyne</name>
    <name type="common">clouded apollo</name>
    <dbReference type="NCBI Taxonomy" id="213953"/>
    <lineage>
        <taxon>Eukaryota</taxon>
        <taxon>Metazoa</taxon>
        <taxon>Ecdysozoa</taxon>
        <taxon>Arthropoda</taxon>
        <taxon>Hexapoda</taxon>
        <taxon>Insecta</taxon>
        <taxon>Pterygota</taxon>
        <taxon>Neoptera</taxon>
        <taxon>Endopterygota</taxon>
        <taxon>Lepidoptera</taxon>
        <taxon>Glossata</taxon>
        <taxon>Ditrysia</taxon>
        <taxon>Papilionoidea</taxon>
        <taxon>Papilionidae</taxon>
        <taxon>Parnassiinae</taxon>
        <taxon>Parnassini</taxon>
        <taxon>Parnassius</taxon>
        <taxon>Driopa</taxon>
    </lineage>
</organism>
<comment type="catalytic activity">
    <reaction evidence="1">
        <text>ATP + H2O = ADP + phosphate + H(+)</text>
        <dbReference type="Rhea" id="RHEA:13065"/>
        <dbReference type="ChEBI" id="CHEBI:15377"/>
        <dbReference type="ChEBI" id="CHEBI:15378"/>
        <dbReference type="ChEBI" id="CHEBI:30616"/>
        <dbReference type="ChEBI" id="CHEBI:43474"/>
        <dbReference type="ChEBI" id="CHEBI:456216"/>
        <dbReference type="EC" id="5.6.2.3"/>
    </reaction>
</comment>
<protein>
    <recommendedName>
        <fullName evidence="1">ATP-dependent DNA helicase</fullName>
        <ecNumber evidence="1">5.6.2.3</ecNumber>
    </recommendedName>
</protein>
<dbReference type="PANTHER" id="PTHR47642:SF5">
    <property type="entry name" value="ATP-DEPENDENT DNA HELICASE"/>
    <property type="match status" value="1"/>
</dbReference>
<comment type="similarity">
    <text evidence="1">Belongs to the helicase family.</text>
</comment>
<dbReference type="GO" id="GO:0005524">
    <property type="term" value="F:ATP binding"/>
    <property type="evidence" value="ECO:0007669"/>
    <property type="project" value="UniProtKB-KW"/>
</dbReference>
<dbReference type="EMBL" id="CAVLGL010000068">
    <property type="protein sequence ID" value="CAK1584752.1"/>
    <property type="molecule type" value="Genomic_DNA"/>
</dbReference>
<keyword evidence="1" id="KW-0547">Nucleotide-binding</keyword>
<evidence type="ECO:0000313" key="4">
    <source>
        <dbReference type="Proteomes" id="UP001314205"/>
    </source>
</evidence>
<keyword evidence="4" id="KW-1185">Reference proteome</keyword>
<dbReference type="GO" id="GO:0016787">
    <property type="term" value="F:hydrolase activity"/>
    <property type="evidence" value="ECO:0007669"/>
    <property type="project" value="UniProtKB-KW"/>
</dbReference>
<evidence type="ECO:0000313" key="3">
    <source>
        <dbReference type="EMBL" id="CAK1584752.1"/>
    </source>
</evidence>